<reference evidence="4 5" key="1">
    <citation type="journal article" date="2015" name="Proc. Natl. Acad. Sci. U.S.A.">
        <title>The resurrection genome of Boea hygrometrica: A blueprint for survival of dehydration.</title>
        <authorList>
            <person name="Xiao L."/>
            <person name="Yang G."/>
            <person name="Zhang L."/>
            <person name="Yang X."/>
            <person name="Zhao S."/>
            <person name="Ji Z."/>
            <person name="Zhou Q."/>
            <person name="Hu M."/>
            <person name="Wang Y."/>
            <person name="Chen M."/>
            <person name="Xu Y."/>
            <person name="Jin H."/>
            <person name="Xiao X."/>
            <person name="Hu G."/>
            <person name="Bao F."/>
            <person name="Hu Y."/>
            <person name="Wan P."/>
            <person name="Li L."/>
            <person name="Deng X."/>
            <person name="Kuang T."/>
            <person name="Xiang C."/>
            <person name="Zhu J.K."/>
            <person name="Oliver M.J."/>
            <person name="He Y."/>
        </authorList>
    </citation>
    <scope>NUCLEOTIDE SEQUENCE [LARGE SCALE GENOMIC DNA]</scope>
    <source>
        <strain evidence="5">cv. XS01</strain>
    </source>
</reference>
<feature type="domain" description="DUF632" evidence="2">
    <location>
        <begin position="289"/>
        <end position="594"/>
    </location>
</feature>
<feature type="region of interest" description="Disordered" evidence="1">
    <location>
        <begin position="63"/>
        <end position="107"/>
    </location>
</feature>
<proteinExistence type="predicted"/>
<evidence type="ECO:0000256" key="1">
    <source>
        <dbReference type="SAM" id="MobiDB-lite"/>
    </source>
</evidence>
<feature type="region of interest" description="Disordered" evidence="1">
    <location>
        <begin position="134"/>
        <end position="192"/>
    </location>
</feature>
<feature type="compositionally biased region" description="Pro residues" evidence="1">
    <location>
        <begin position="81"/>
        <end position="101"/>
    </location>
</feature>
<dbReference type="Pfam" id="PF04783">
    <property type="entry name" value="DUF630"/>
    <property type="match status" value="1"/>
</dbReference>
<organism evidence="4 5">
    <name type="scientific">Dorcoceras hygrometricum</name>
    <dbReference type="NCBI Taxonomy" id="472368"/>
    <lineage>
        <taxon>Eukaryota</taxon>
        <taxon>Viridiplantae</taxon>
        <taxon>Streptophyta</taxon>
        <taxon>Embryophyta</taxon>
        <taxon>Tracheophyta</taxon>
        <taxon>Spermatophyta</taxon>
        <taxon>Magnoliopsida</taxon>
        <taxon>eudicotyledons</taxon>
        <taxon>Gunneridae</taxon>
        <taxon>Pentapetalae</taxon>
        <taxon>asterids</taxon>
        <taxon>lamiids</taxon>
        <taxon>Lamiales</taxon>
        <taxon>Gesneriaceae</taxon>
        <taxon>Didymocarpoideae</taxon>
        <taxon>Trichosporeae</taxon>
        <taxon>Loxocarpinae</taxon>
        <taxon>Dorcoceras</taxon>
    </lineage>
</organism>
<dbReference type="InterPro" id="IPR006868">
    <property type="entry name" value="DUF630"/>
</dbReference>
<dbReference type="PANTHER" id="PTHR21450">
    <property type="entry name" value="PROTEIN ALTERED PHOSPHATE STARVATION RESPONSE 1"/>
    <property type="match status" value="1"/>
</dbReference>
<dbReference type="InterPro" id="IPR006867">
    <property type="entry name" value="DUF632"/>
</dbReference>
<evidence type="ECO:0008006" key="6">
    <source>
        <dbReference type="Google" id="ProtNLM"/>
    </source>
</evidence>
<feature type="domain" description="DUF630" evidence="3">
    <location>
        <begin position="1"/>
        <end position="59"/>
    </location>
</feature>
<dbReference type="PANTHER" id="PTHR21450:SF59">
    <property type="entry name" value="PROTEIN, PUTATIVE_ 48652-45869-RELATED"/>
    <property type="match status" value="1"/>
</dbReference>
<evidence type="ECO:0000313" key="5">
    <source>
        <dbReference type="Proteomes" id="UP000250235"/>
    </source>
</evidence>
<feature type="compositionally biased region" description="Low complexity" evidence="1">
    <location>
        <begin position="63"/>
        <end position="80"/>
    </location>
</feature>
<protein>
    <recommendedName>
        <fullName evidence="6">DUF632 domain-containing protein</fullName>
    </recommendedName>
</protein>
<keyword evidence="5" id="KW-1185">Reference proteome</keyword>
<dbReference type="Pfam" id="PF04782">
    <property type="entry name" value="DUF632"/>
    <property type="match status" value="1"/>
</dbReference>
<evidence type="ECO:0000259" key="2">
    <source>
        <dbReference type="Pfam" id="PF04782"/>
    </source>
</evidence>
<name>A0A2Z7DBR6_9LAMI</name>
<accession>A0A2Z7DBR6</accession>
<evidence type="ECO:0000313" key="4">
    <source>
        <dbReference type="EMBL" id="KZV56095.1"/>
    </source>
</evidence>
<gene>
    <name evidence="4" type="ORF">F511_06112</name>
</gene>
<dbReference type="AlphaFoldDB" id="A0A2Z7DBR6"/>
<dbReference type="OrthoDB" id="674656at2759"/>
<sequence>MGCAESKIENEEAVLRCRERKQFMKQAVIARNKFAAAHSAHAMSLKNAGASLSDFAHGEVVFPSSSPVDPSAASSSDATATPPPIPYDNFLVPPPPLPPPFNTTTAPLQRANTMPEFSIPGPENKHSHPIIEEVNDEEDDKESESSLRHRSSKSGRRGVLSSSGVIAGDEQKQRQQQQKIPPPESKGMSGWDYFFSTENMPGGTLAEVEESHIAQEEIGRKMVQEKAKRSEMDMGKKGETVDVMGKVRELPPQPQPPEAALATTKVAKKGKQVVLAPVKKNSGGSNLNLVQIFTDMDDCFLKASESSHEVSRMLEATRLHYHSNFADKRGNINHSDRVMRVITWNRSFKGLSTENDGMDDFDSEEQETHATVLDKMLAWEKKLYDEVKTGEQMKFEYQKKVDRLNKLKQRGSNLEALERMKAAVSHLHTRYIVDMQSMDSTVSEINRLRDERLYPKLVTLVDGMAAMWETMRAHHERKYEIVQALRLLGDSQSPKETNDHHFERTRELVGVIREWHSNIDELMTQQREYIKAIHGWLKLNLVPIDINLNEKVTSPGRSQNPPILRLVQTWNGYLDEVRDQPAKAAIMNFAATMETIWLFQKDEMDFRKRCADSRKDLMRKKQDFDNWFNKYMQKRTPPDEVDPDRAQDSDLIAERKLIVESAEHKLEKEEEDYLKHCVQVRQKSLNSLKSQLPALFRALSDFSLACSDMYNKLRSIADRQNRNEA</sequence>
<dbReference type="EMBL" id="KQ988415">
    <property type="protein sequence ID" value="KZV56095.1"/>
    <property type="molecule type" value="Genomic_DNA"/>
</dbReference>
<evidence type="ECO:0000259" key="3">
    <source>
        <dbReference type="Pfam" id="PF04783"/>
    </source>
</evidence>
<dbReference type="Proteomes" id="UP000250235">
    <property type="component" value="Unassembled WGS sequence"/>
</dbReference>